<accession>A0ABY8QT85</accession>
<dbReference type="Proteomes" id="UP001209083">
    <property type="component" value="Chromosome"/>
</dbReference>
<sequence length="254" mass="27497">MPSERHPGPQDCVSAVSSVFERVFAQLTVWRSAIETTTGLHPGAVLHPGQLDRVVYPLVGPTLGSTGSLLIGAGFIGAPTSHSGPGLRFSWWLGPLESNPLFGSTTEPTRLDLSTRGYAEYLGDFRSLEWYTAPEATRRRHVTGPYVDHLCTCDYILTLSMPTEVDGEMTGIVGADIYVKRLELELLPIFLRLGAPASLLNRTGRVIISTDPRRPAGSIVSDPAESSLLPCLGTPFNVLVQGPRNSPQNKHLVL</sequence>
<dbReference type="EMBL" id="CP090958">
    <property type="protein sequence ID" value="WGW11641.1"/>
    <property type="molecule type" value="Genomic_DNA"/>
</dbReference>
<organism evidence="1 2">
    <name type="scientific">Saxibacter everestensis</name>
    <dbReference type="NCBI Taxonomy" id="2909229"/>
    <lineage>
        <taxon>Bacteria</taxon>
        <taxon>Bacillati</taxon>
        <taxon>Actinomycetota</taxon>
        <taxon>Actinomycetes</taxon>
        <taxon>Micrococcales</taxon>
        <taxon>Brevibacteriaceae</taxon>
        <taxon>Saxibacter</taxon>
    </lineage>
</organism>
<evidence type="ECO:0000313" key="1">
    <source>
        <dbReference type="EMBL" id="WGW11641.1"/>
    </source>
</evidence>
<keyword evidence="2" id="KW-1185">Reference proteome</keyword>
<dbReference type="CDD" id="cd12913">
    <property type="entry name" value="PDC1_MCP_like"/>
    <property type="match status" value="1"/>
</dbReference>
<protein>
    <submittedName>
        <fullName evidence="1">Cache domain-containing protein</fullName>
    </submittedName>
</protein>
<dbReference type="Pfam" id="PF22673">
    <property type="entry name" value="MCP-like_PDC_1"/>
    <property type="match status" value="1"/>
</dbReference>
<dbReference type="Gene3D" id="3.30.450.20">
    <property type="entry name" value="PAS domain"/>
    <property type="match status" value="1"/>
</dbReference>
<dbReference type="RefSeq" id="WP_349638431.1">
    <property type="nucleotide sequence ID" value="NZ_CP090958.1"/>
</dbReference>
<gene>
    <name evidence="1" type="ORF">LWF01_16345</name>
</gene>
<name>A0ABY8QT85_9MICO</name>
<reference evidence="1 2" key="1">
    <citation type="submission" date="2023-05" db="EMBL/GenBank/DDBJ databases">
        <title>Lithophilousrod everest ZFBP1038 complete genpme.</title>
        <authorList>
            <person name="Tian M."/>
        </authorList>
    </citation>
    <scope>NUCLEOTIDE SEQUENCE [LARGE SCALE GENOMIC DNA]</scope>
    <source>
        <strain evidence="1 2">ZFBP1038</strain>
    </source>
</reference>
<evidence type="ECO:0000313" key="2">
    <source>
        <dbReference type="Proteomes" id="UP001209083"/>
    </source>
</evidence>
<proteinExistence type="predicted"/>